<dbReference type="InterPro" id="IPR004701">
    <property type="entry name" value="PTS_EIIA_man-typ"/>
</dbReference>
<dbReference type="GO" id="GO:0016020">
    <property type="term" value="C:membrane"/>
    <property type="evidence" value="ECO:0007669"/>
    <property type="project" value="InterPro"/>
</dbReference>
<evidence type="ECO:0000256" key="1">
    <source>
        <dbReference type="ARBA" id="ARBA00022679"/>
    </source>
</evidence>
<dbReference type="GO" id="GO:0016740">
    <property type="term" value="F:transferase activity"/>
    <property type="evidence" value="ECO:0007669"/>
    <property type="project" value="UniProtKB-KW"/>
</dbReference>
<dbReference type="GO" id="GO:0009401">
    <property type="term" value="P:phosphoenolpyruvate-dependent sugar phosphotransferase system"/>
    <property type="evidence" value="ECO:0007669"/>
    <property type="project" value="InterPro"/>
</dbReference>
<dbReference type="PROSITE" id="PS51096">
    <property type="entry name" value="PTS_EIIA_TYPE_4"/>
    <property type="match status" value="1"/>
</dbReference>
<dbReference type="Pfam" id="PF03610">
    <property type="entry name" value="EIIA-man"/>
    <property type="match status" value="1"/>
</dbReference>
<dbReference type="AlphaFoldDB" id="A0A413FJI3"/>
<proteinExistence type="predicted"/>
<reference evidence="3 4" key="1">
    <citation type="submission" date="2018-08" db="EMBL/GenBank/DDBJ databases">
        <title>A genome reference for cultivated species of the human gut microbiota.</title>
        <authorList>
            <person name="Zou Y."/>
            <person name="Xue W."/>
            <person name="Luo G."/>
        </authorList>
    </citation>
    <scope>NUCLEOTIDE SEQUENCE [LARGE SCALE GENOMIC DNA]</scope>
    <source>
        <strain evidence="3 4">AF04-15</strain>
    </source>
</reference>
<feature type="domain" description="PTS EIIA type-4" evidence="2">
    <location>
        <begin position="1"/>
        <end position="125"/>
    </location>
</feature>
<comment type="caution">
    <text evidence="3">The sequence shown here is derived from an EMBL/GenBank/DDBJ whole genome shotgun (WGS) entry which is preliminary data.</text>
</comment>
<dbReference type="InterPro" id="IPR051471">
    <property type="entry name" value="Bacterial_PTS_sugar_comp"/>
</dbReference>
<protein>
    <submittedName>
        <fullName evidence="3">PTS fructose transporter subunit IIA</fullName>
    </submittedName>
</protein>
<dbReference type="EMBL" id="QSBM01000002">
    <property type="protein sequence ID" value="RGX31983.1"/>
    <property type="molecule type" value="Genomic_DNA"/>
</dbReference>
<accession>A0A413FJI3</accession>
<evidence type="ECO:0000259" key="2">
    <source>
        <dbReference type="PROSITE" id="PS51096"/>
    </source>
</evidence>
<keyword evidence="1" id="KW-0808">Transferase</keyword>
<dbReference type="PANTHER" id="PTHR33799">
    <property type="entry name" value="PTS PERMEASE-RELATED-RELATED"/>
    <property type="match status" value="1"/>
</dbReference>
<dbReference type="SUPFAM" id="SSF53062">
    <property type="entry name" value="PTS system fructose IIA component-like"/>
    <property type="match status" value="1"/>
</dbReference>
<dbReference type="PANTHER" id="PTHR33799:SF1">
    <property type="entry name" value="PTS SYSTEM MANNOSE-SPECIFIC EIIAB COMPONENT-RELATED"/>
    <property type="match status" value="1"/>
</dbReference>
<gene>
    <name evidence="3" type="ORF">DWV29_04105</name>
</gene>
<dbReference type="OrthoDB" id="6623712at2"/>
<dbReference type="InterPro" id="IPR036662">
    <property type="entry name" value="PTS_EIIA_man-typ_sf"/>
</dbReference>
<dbReference type="Gene3D" id="3.40.50.510">
    <property type="entry name" value="Phosphotransferase system, mannose-type IIA component"/>
    <property type="match status" value="1"/>
</dbReference>
<name>A0A413FJI3_9FIRM</name>
<dbReference type="Proteomes" id="UP000283880">
    <property type="component" value="Unassembled WGS sequence"/>
</dbReference>
<sequence>MRQIVLVSHGTMAEGLRRAAEMVFGSLPDVRHVCLSEDKGIAQFEAELSAVFEGLPGGEPVAVLCDVNGGSPYNTSLRLLEQMGRLETASVVSGMNLPLLLVLLMAEDSGRETVKAAIDGARDSIQMFEPRQEDEDEEL</sequence>
<evidence type="ECO:0000313" key="3">
    <source>
        <dbReference type="EMBL" id="RGX31983.1"/>
    </source>
</evidence>
<organism evidence="3 4">
    <name type="scientific">Enterocloster asparagiformis</name>
    <dbReference type="NCBI Taxonomy" id="333367"/>
    <lineage>
        <taxon>Bacteria</taxon>
        <taxon>Bacillati</taxon>
        <taxon>Bacillota</taxon>
        <taxon>Clostridia</taxon>
        <taxon>Lachnospirales</taxon>
        <taxon>Lachnospiraceae</taxon>
        <taxon>Enterocloster</taxon>
    </lineage>
</organism>
<evidence type="ECO:0000313" key="4">
    <source>
        <dbReference type="Proteomes" id="UP000283880"/>
    </source>
</evidence>